<dbReference type="Gene3D" id="3.30.450.20">
    <property type="entry name" value="PAS domain"/>
    <property type="match status" value="1"/>
</dbReference>
<evidence type="ECO:0000256" key="11">
    <source>
        <dbReference type="ARBA" id="ARBA00023136"/>
    </source>
</evidence>
<keyword evidence="11 12" id="KW-0472">Membrane</keyword>
<keyword evidence="6" id="KW-0808">Transferase</keyword>
<dbReference type="Gene3D" id="3.30.565.10">
    <property type="entry name" value="Histidine kinase-like ATPase, C-terminal domain"/>
    <property type="match status" value="1"/>
</dbReference>
<evidence type="ECO:0000256" key="4">
    <source>
        <dbReference type="ARBA" id="ARBA00022475"/>
    </source>
</evidence>
<dbReference type="SUPFAM" id="SSF55785">
    <property type="entry name" value="PYP-like sensor domain (PAS domain)"/>
    <property type="match status" value="1"/>
</dbReference>
<feature type="domain" description="PAS" evidence="14">
    <location>
        <begin position="231"/>
        <end position="270"/>
    </location>
</feature>
<feature type="transmembrane region" description="Helical" evidence="12">
    <location>
        <begin position="65"/>
        <end position="92"/>
    </location>
</feature>
<keyword evidence="10" id="KW-0902">Two-component regulatory system</keyword>
<name>A0ABQ5TZ23_9PROT</name>
<keyword evidence="17" id="KW-1185">Reference proteome</keyword>
<evidence type="ECO:0000259" key="14">
    <source>
        <dbReference type="PROSITE" id="PS50112"/>
    </source>
</evidence>
<dbReference type="PROSITE" id="PS50112">
    <property type="entry name" value="PAS"/>
    <property type="match status" value="1"/>
</dbReference>
<keyword evidence="8 16" id="KW-0418">Kinase</keyword>
<evidence type="ECO:0000256" key="6">
    <source>
        <dbReference type="ARBA" id="ARBA00022679"/>
    </source>
</evidence>
<dbReference type="InterPro" id="IPR035965">
    <property type="entry name" value="PAS-like_dom_sf"/>
</dbReference>
<dbReference type="InterPro" id="IPR050736">
    <property type="entry name" value="Sensor_HK_Regulatory"/>
</dbReference>
<dbReference type="Pfam" id="PF00512">
    <property type="entry name" value="HisKA"/>
    <property type="match status" value="1"/>
</dbReference>
<evidence type="ECO:0000256" key="2">
    <source>
        <dbReference type="ARBA" id="ARBA00004651"/>
    </source>
</evidence>
<dbReference type="InterPro" id="IPR005467">
    <property type="entry name" value="His_kinase_dom"/>
</dbReference>
<dbReference type="SMART" id="SM00086">
    <property type="entry name" value="PAC"/>
    <property type="match status" value="1"/>
</dbReference>
<dbReference type="RefSeq" id="WP_169559149.1">
    <property type="nucleotide sequence ID" value="NZ_BSNF01000001.1"/>
</dbReference>
<dbReference type="GO" id="GO:0016301">
    <property type="term" value="F:kinase activity"/>
    <property type="evidence" value="ECO:0007669"/>
    <property type="project" value="UniProtKB-KW"/>
</dbReference>
<comment type="subcellular location">
    <subcellularLocation>
        <location evidence="2">Cell membrane</location>
        <topology evidence="2">Multi-pass membrane protein</topology>
    </subcellularLocation>
</comment>
<evidence type="ECO:0000313" key="17">
    <source>
        <dbReference type="Proteomes" id="UP001161409"/>
    </source>
</evidence>
<dbReference type="CDD" id="cd00130">
    <property type="entry name" value="PAS"/>
    <property type="match status" value="1"/>
</dbReference>
<dbReference type="PANTHER" id="PTHR43711:SF31">
    <property type="entry name" value="HISTIDINE KINASE"/>
    <property type="match status" value="1"/>
</dbReference>
<sequence>MIQFIEQVTVVLSIALLHRYILRFCGADGYKRQFAIGVLFGVMCIFVMSVPVMPVEGVIFDARSLVLGLSGIFSGVIGAIATATIAIVYRIFISGEGYLLGISFILICALSSLLYSRLIHLKKLKVSFTHLLVYGFLLHTAELCLITLLPNDMSSSVLSSVIVPFYLILVPGIILLGLLLRDNERTVQLASDLAKKTRETLDAQQKSDALLYNLKQKQNLIDDHAIYSETDIKGNITFVNRLFCEISGYSEAELIGQNHRILNSREHPRSLFSDLWRTIRSGRTWRGDLKNHRKDGEAYWVKSTISPRLDINGNIIGYASIRTDVTEDIKRESEATEAKNEALEANAAKSRFIATMSHELRTPLNAIIGFSDIIKMEAFGSIGNEKYKEYIEDINASGNHLKQMVDDILDLTRLDLKSFEFKSESWDVTSATREVVSRFQHLAEGSGIKFKFSASEDFPKSLYTDRKVLIHILNNLISNSVKASRKNGEISVRWESRENHFALIVSDTGCGMSPETLEQLGQPFVSHKGEYLARSNDEGIGLGFYITKSMVEARGGEVKVKSAINEGTTVELIYPKEVFATQPAKAIN</sequence>
<dbReference type="InterPro" id="IPR011620">
    <property type="entry name" value="Sig_transdc_His_kinase_LytS_TM"/>
</dbReference>
<feature type="domain" description="Histidine kinase" evidence="13">
    <location>
        <begin position="355"/>
        <end position="578"/>
    </location>
</feature>
<dbReference type="Gene3D" id="1.10.287.130">
    <property type="match status" value="1"/>
</dbReference>
<evidence type="ECO:0000259" key="13">
    <source>
        <dbReference type="PROSITE" id="PS50109"/>
    </source>
</evidence>
<evidence type="ECO:0000313" key="16">
    <source>
        <dbReference type="EMBL" id="GLQ05122.1"/>
    </source>
</evidence>
<evidence type="ECO:0000256" key="7">
    <source>
        <dbReference type="ARBA" id="ARBA00022692"/>
    </source>
</evidence>
<feature type="domain" description="PAC" evidence="15">
    <location>
        <begin position="283"/>
        <end position="337"/>
    </location>
</feature>
<organism evidence="16 17">
    <name type="scientific">Sneathiella chinensis</name>
    <dbReference type="NCBI Taxonomy" id="349750"/>
    <lineage>
        <taxon>Bacteria</taxon>
        <taxon>Pseudomonadati</taxon>
        <taxon>Pseudomonadota</taxon>
        <taxon>Alphaproteobacteria</taxon>
        <taxon>Sneathiellales</taxon>
        <taxon>Sneathiellaceae</taxon>
        <taxon>Sneathiella</taxon>
    </lineage>
</organism>
<dbReference type="SUPFAM" id="SSF47384">
    <property type="entry name" value="Homodimeric domain of signal transducing histidine kinase"/>
    <property type="match status" value="1"/>
</dbReference>
<evidence type="ECO:0000256" key="9">
    <source>
        <dbReference type="ARBA" id="ARBA00022989"/>
    </source>
</evidence>
<feature type="transmembrane region" description="Helical" evidence="12">
    <location>
        <begin position="33"/>
        <end position="53"/>
    </location>
</feature>
<dbReference type="PRINTS" id="PR00344">
    <property type="entry name" value="BCTRLSENSOR"/>
</dbReference>
<dbReference type="InterPro" id="IPR003594">
    <property type="entry name" value="HATPase_dom"/>
</dbReference>
<keyword evidence="4" id="KW-1003">Cell membrane</keyword>
<dbReference type="PANTHER" id="PTHR43711">
    <property type="entry name" value="TWO-COMPONENT HISTIDINE KINASE"/>
    <property type="match status" value="1"/>
</dbReference>
<evidence type="ECO:0000256" key="10">
    <source>
        <dbReference type="ARBA" id="ARBA00023012"/>
    </source>
</evidence>
<evidence type="ECO:0000256" key="12">
    <source>
        <dbReference type="SAM" id="Phobius"/>
    </source>
</evidence>
<dbReference type="InterPro" id="IPR036890">
    <property type="entry name" value="HATPase_C_sf"/>
</dbReference>
<dbReference type="SMART" id="SM00388">
    <property type="entry name" value="HisKA"/>
    <property type="match status" value="1"/>
</dbReference>
<protein>
    <recommendedName>
        <fullName evidence="3">histidine kinase</fullName>
        <ecNumber evidence="3">2.7.13.3</ecNumber>
    </recommendedName>
</protein>
<evidence type="ECO:0000256" key="8">
    <source>
        <dbReference type="ARBA" id="ARBA00022777"/>
    </source>
</evidence>
<dbReference type="NCBIfam" id="TIGR00229">
    <property type="entry name" value="sensory_box"/>
    <property type="match status" value="1"/>
</dbReference>
<gene>
    <name evidence="16" type="ORF">GCM10007924_03430</name>
</gene>
<feature type="transmembrane region" description="Helical" evidence="12">
    <location>
        <begin position="98"/>
        <end position="119"/>
    </location>
</feature>
<dbReference type="SUPFAM" id="SSF55874">
    <property type="entry name" value="ATPase domain of HSP90 chaperone/DNA topoisomerase II/histidine kinase"/>
    <property type="match status" value="1"/>
</dbReference>
<keyword evidence="5" id="KW-0597">Phosphoprotein</keyword>
<evidence type="ECO:0000256" key="5">
    <source>
        <dbReference type="ARBA" id="ARBA00022553"/>
    </source>
</evidence>
<dbReference type="InterPro" id="IPR000700">
    <property type="entry name" value="PAS-assoc_C"/>
</dbReference>
<evidence type="ECO:0000259" key="15">
    <source>
        <dbReference type="PROSITE" id="PS50113"/>
    </source>
</evidence>
<dbReference type="InterPro" id="IPR004358">
    <property type="entry name" value="Sig_transdc_His_kin-like_C"/>
</dbReference>
<dbReference type="EC" id="2.7.13.3" evidence="3"/>
<evidence type="ECO:0000256" key="1">
    <source>
        <dbReference type="ARBA" id="ARBA00000085"/>
    </source>
</evidence>
<feature type="transmembrane region" description="Helical" evidence="12">
    <location>
        <begin position="161"/>
        <end position="180"/>
    </location>
</feature>
<dbReference type="Pfam" id="PF02518">
    <property type="entry name" value="HATPase_c"/>
    <property type="match status" value="1"/>
</dbReference>
<reference evidence="16" key="1">
    <citation type="journal article" date="2014" name="Int. J. Syst. Evol. Microbiol.">
        <title>Complete genome of a new Firmicutes species belonging to the dominant human colonic microbiota ('Ruminococcus bicirculans') reveals two chromosomes and a selective capacity to utilize plant glucans.</title>
        <authorList>
            <consortium name="NISC Comparative Sequencing Program"/>
            <person name="Wegmann U."/>
            <person name="Louis P."/>
            <person name="Goesmann A."/>
            <person name="Henrissat B."/>
            <person name="Duncan S.H."/>
            <person name="Flint H.J."/>
        </authorList>
    </citation>
    <scope>NUCLEOTIDE SEQUENCE</scope>
    <source>
        <strain evidence="16">NBRC 103408</strain>
    </source>
</reference>
<dbReference type="PROSITE" id="PS50113">
    <property type="entry name" value="PAC"/>
    <property type="match status" value="1"/>
</dbReference>
<dbReference type="EMBL" id="BSNF01000001">
    <property type="protein sequence ID" value="GLQ05122.1"/>
    <property type="molecule type" value="Genomic_DNA"/>
</dbReference>
<dbReference type="Pfam" id="PF07694">
    <property type="entry name" value="5TM-5TMR_LYT"/>
    <property type="match status" value="1"/>
</dbReference>
<dbReference type="Pfam" id="PF13426">
    <property type="entry name" value="PAS_9"/>
    <property type="match status" value="1"/>
</dbReference>
<dbReference type="PROSITE" id="PS50109">
    <property type="entry name" value="HIS_KIN"/>
    <property type="match status" value="1"/>
</dbReference>
<dbReference type="InterPro" id="IPR003661">
    <property type="entry name" value="HisK_dim/P_dom"/>
</dbReference>
<dbReference type="InterPro" id="IPR001610">
    <property type="entry name" value="PAC"/>
</dbReference>
<evidence type="ECO:0000256" key="3">
    <source>
        <dbReference type="ARBA" id="ARBA00012438"/>
    </source>
</evidence>
<accession>A0ABQ5TZ23</accession>
<keyword evidence="7 12" id="KW-0812">Transmembrane</keyword>
<dbReference type="InterPro" id="IPR036097">
    <property type="entry name" value="HisK_dim/P_sf"/>
</dbReference>
<feature type="transmembrane region" description="Helical" evidence="12">
    <location>
        <begin position="131"/>
        <end position="149"/>
    </location>
</feature>
<dbReference type="InterPro" id="IPR000014">
    <property type="entry name" value="PAS"/>
</dbReference>
<dbReference type="CDD" id="cd00082">
    <property type="entry name" value="HisKA"/>
    <property type="match status" value="1"/>
</dbReference>
<comment type="caution">
    <text evidence="16">The sequence shown here is derived from an EMBL/GenBank/DDBJ whole genome shotgun (WGS) entry which is preliminary data.</text>
</comment>
<comment type="catalytic activity">
    <reaction evidence="1">
        <text>ATP + protein L-histidine = ADP + protein N-phospho-L-histidine.</text>
        <dbReference type="EC" id="2.7.13.3"/>
    </reaction>
</comment>
<dbReference type="Proteomes" id="UP001161409">
    <property type="component" value="Unassembled WGS sequence"/>
</dbReference>
<dbReference type="SMART" id="SM00387">
    <property type="entry name" value="HATPase_c"/>
    <property type="match status" value="1"/>
</dbReference>
<proteinExistence type="predicted"/>
<keyword evidence="9 12" id="KW-1133">Transmembrane helix</keyword>
<reference evidence="16" key="2">
    <citation type="submission" date="2023-01" db="EMBL/GenBank/DDBJ databases">
        <title>Draft genome sequence of Sneathiella chinensis strain NBRC 103408.</title>
        <authorList>
            <person name="Sun Q."/>
            <person name="Mori K."/>
        </authorList>
    </citation>
    <scope>NUCLEOTIDE SEQUENCE</scope>
    <source>
        <strain evidence="16">NBRC 103408</strain>
    </source>
</reference>